<accession>R7S1W2</accession>
<dbReference type="HOGENOM" id="CLU_044876_3_2_1"/>
<keyword evidence="5" id="KW-1185">Reference proteome</keyword>
<keyword evidence="2" id="KW-0560">Oxidoreductase</keyword>
<evidence type="ECO:0000313" key="4">
    <source>
        <dbReference type="EMBL" id="EIN03752.1"/>
    </source>
</evidence>
<protein>
    <submittedName>
        <fullName evidence="4">NAD(P)-binding protein</fullName>
    </submittedName>
</protein>
<dbReference type="AlphaFoldDB" id="R7S1W2"/>
<dbReference type="Proteomes" id="UP000054196">
    <property type="component" value="Unassembled WGS sequence"/>
</dbReference>
<dbReference type="SUPFAM" id="SSF51735">
    <property type="entry name" value="NAD(P)-binding Rossmann-fold domains"/>
    <property type="match status" value="1"/>
</dbReference>
<evidence type="ECO:0000313" key="5">
    <source>
        <dbReference type="Proteomes" id="UP000054196"/>
    </source>
</evidence>
<organism evidence="4 5">
    <name type="scientific">Punctularia strigosozonata (strain HHB-11173)</name>
    <name type="common">White-rot fungus</name>
    <dbReference type="NCBI Taxonomy" id="741275"/>
    <lineage>
        <taxon>Eukaryota</taxon>
        <taxon>Fungi</taxon>
        <taxon>Dikarya</taxon>
        <taxon>Basidiomycota</taxon>
        <taxon>Agaricomycotina</taxon>
        <taxon>Agaricomycetes</taxon>
        <taxon>Corticiales</taxon>
        <taxon>Punctulariaceae</taxon>
        <taxon>Punctularia</taxon>
    </lineage>
</organism>
<feature type="domain" description="NmrA-like" evidence="3">
    <location>
        <begin position="6"/>
        <end position="216"/>
    </location>
</feature>
<keyword evidence="1" id="KW-0521">NADP</keyword>
<dbReference type="CDD" id="cd05259">
    <property type="entry name" value="PCBER_SDR_a"/>
    <property type="match status" value="1"/>
</dbReference>
<dbReference type="PANTHER" id="PTHR47706:SF1">
    <property type="entry name" value="CIPA-LIKE, PUTATIVE (AFU_ORTHOLOGUE AFUA_1G12460)-RELATED"/>
    <property type="match status" value="1"/>
</dbReference>
<dbReference type="InterPro" id="IPR036291">
    <property type="entry name" value="NAD(P)-bd_dom_sf"/>
</dbReference>
<dbReference type="PANTHER" id="PTHR47706">
    <property type="entry name" value="NMRA-LIKE FAMILY PROTEIN"/>
    <property type="match status" value="1"/>
</dbReference>
<dbReference type="InterPro" id="IPR008030">
    <property type="entry name" value="NmrA-like"/>
</dbReference>
<dbReference type="Pfam" id="PF05368">
    <property type="entry name" value="NmrA"/>
    <property type="match status" value="1"/>
</dbReference>
<evidence type="ECO:0000259" key="3">
    <source>
        <dbReference type="Pfam" id="PF05368"/>
    </source>
</evidence>
<dbReference type="KEGG" id="psq:PUNSTDRAFT_56010"/>
<dbReference type="GO" id="GO:0016491">
    <property type="term" value="F:oxidoreductase activity"/>
    <property type="evidence" value="ECO:0007669"/>
    <property type="project" value="UniProtKB-KW"/>
</dbReference>
<dbReference type="OMA" id="MATKNIQ"/>
<dbReference type="InterPro" id="IPR045312">
    <property type="entry name" value="PCBER-like"/>
</dbReference>
<sequence length="296" mass="31752">MSTIHKVAVAGASGNIGSPVVEQLLAAKFEVIALSRSGDSSKLPSGVTVRKVDYDSVESLVAALKDVNAVVSTVGAAAVPSQTTLIDAASIAGVKRFIPSEYGGEMEDPAYRAIFAPKVAVQDHLEKVSAESGLTWTIVLNGPFLDRGLRSGFLLDPLNERKAEIFDGGDKPFSSTTMATIGKAVASILLHPEETKNRYVRIHDAVVTQSKLLNIAKELTPGTEWSVTHSKAVDLQSRADGLIAQGISDMRLWALQIKYWLSAQHTKTVFKELDNELLGVGSISEEELREIVKSAL</sequence>
<dbReference type="OrthoDB" id="9974981at2759"/>
<gene>
    <name evidence="4" type="ORF">PUNSTDRAFT_56010</name>
</gene>
<dbReference type="Gene3D" id="3.90.25.10">
    <property type="entry name" value="UDP-galactose 4-epimerase, domain 1"/>
    <property type="match status" value="1"/>
</dbReference>
<reference evidence="5" key="1">
    <citation type="journal article" date="2012" name="Science">
        <title>The Paleozoic origin of enzymatic lignin decomposition reconstructed from 31 fungal genomes.</title>
        <authorList>
            <person name="Floudas D."/>
            <person name="Binder M."/>
            <person name="Riley R."/>
            <person name="Barry K."/>
            <person name="Blanchette R.A."/>
            <person name="Henrissat B."/>
            <person name="Martinez A.T."/>
            <person name="Otillar R."/>
            <person name="Spatafora J.W."/>
            <person name="Yadav J.S."/>
            <person name="Aerts A."/>
            <person name="Benoit I."/>
            <person name="Boyd A."/>
            <person name="Carlson A."/>
            <person name="Copeland A."/>
            <person name="Coutinho P.M."/>
            <person name="de Vries R.P."/>
            <person name="Ferreira P."/>
            <person name="Findley K."/>
            <person name="Foster B."/>
            <person name="Gaskell J."/>
            <person name="Glotzer D."/>
            <person name="Gorecki P."/>
            <person name="Heitman J."/>
            <person name="Hesse C."/>
            <person name="Hori C."/>
            <person name="Igarashi K."/>
            <person name="Jurgens J.A."/>
            <person name="Kallen N."/>
            <person name="Kersten P."/>
            <person name="Kohler A."/>
            <person name="Kuees U."/>
            <person name="Kumar T.K.A."/>
            <person name="Kuo A."/>
            <person name="LaButti K."/>
            <person name="Larrondo L.F."/>
            <person name="Lindquist E."/>
            <person name="Ling A."/>
            <person name="Lombard V."/>
            <person name="Lucas S."/>
            <person name="Lundell T."/>
            <person name="Martin R."/>
            <person name="McLaughlin D.J."/>
            <person name="Morgenstern I."/>
            <person name="Morin E."/>
            <person name="Murat C."/>
            <person name="Nagy L.G."/>
            <person name="Nolan M."/>
            <person name="Ohm R.A."/>
            <person name="Patyshakuliyeva A."/>
            <person name="Rokas A."/>
            <person name="Ruiz-Duenas F.J."/>
            <person name="Sabat G."/>
            <person name="Salamov A."/>
            <person name="Samejima M."/>
            <person name="Schmutz J."/>
            <person name="Slot J.C."/>
            <person name="St John F."/>
            <person name="Stenlid J."/>
            <person name="Sun H."/>
            <person name="Sun S."/>
            <person name="Syed K."/>
            <person name="Tsang A."/>
            <person name="Wiebenga A."/>
            <person name="Young D."/>
            <person name="Pisabarro A."/>
            <person name="Eastwood D.C."/>
            <person name="Martin F."/>
            <person name="Cullen D."/>
            <person name="Grigoriev I.V."/>
            <person name="Hibbett D.S."/>
        </authorList>
    </citation>
    <scope>NUCLEOTIDE SEQUENCE [LARGE SCALE GENOMIC DNA]</scope>
    <source>
        <strain evidence="5">HHB-11173 SS5</strain>
    </source>
</reference>
<dbReference type="InterPro" id="IPR051609">
    <property type="entry name" value="NmrA/Isoflavone_reductase-like"/>
</dbReference>
<evidence type="ECO:0000256" key="1">
    <source>
        <dbReference type="ARBA" id="ARBA00022857"/>
    </source>
</evidence>
<dbReference type="Gene3D" id="3.40.50.720">
    <property type="entry name" value="NAD(P)-binding Rossmann-like Domain"/>
    <property type="match status" value="1"/>
</dbReference>
<proteinExistence type="predicted"/>
<dbReference type="GeneID" id="18884069"/>
<dbReference type="RefSeq" id="XP_007389037.1">
    <property type="nucleotide sequence ID" value="XM_007388975.1"/>
</dbReference>
<name>R7S1W2_PUNST</name>
<dbReference type="EMBL" id="JH687559">
    <property type="protein sequence ID" value="EIN03752.1"/>
    <property type="molecule type" value="Genomic_DNA"/>
</dbReference>
<dbReference type="eggNOG" id="ENOG502S12R">
    <property type="taxonomic scope" value="Eukaryota"/>
</dbReference>
<evidence type="ECO:0000256" key="2">
    <source>
        <dbReference type="ARBA" id="ARBA00023002"/>
    </source>
</evidence>